<keyword evidence="4 7" id="KW-0812">Transmembrane</keyword>
<comment type="subcellular location">
    <subcellularLocation>
        <location evidence="1">Cell membrane</location>
        <topology evidence="1">Single-pass membrane protein</topology>
    </subcellularLocation>
    <subcellularLocation>
        <location evidence="7">Cell membrane</location>
        <topology evidence="7">Single-pass type II membrane protein</topology>
    </subcellularLocation>
</comment>
<accession>A0A8J6Y7P1</accession>
<evidence type="ECO:0000256" key="6">
    <source>
        <dbReference type="ARBA" id="ARBA00023136"/>
    </source>
</evidence>
<evidence type="ECO:0000256" key="3">
    <source>
        <dbReference type="ARBA" id="ARBA00022475"/>
    </source>
</evidence>
<proteinExistence type="inferred from homology"/>
<evidence type="ECO:0000256" key="5">
    <source>
        <dbReference type="ARBA" id="ARBA00022989"/>
    </source>
</evidence>
<dbReference type="InterPro" id="IPR003400">
    <property type="entry name" value="ExbD"/>
</dbReference>
<dbReference type="GO" id="GO:0005886">
    <property type="term" value="C:plasma membrane"/>
    <property type="evidence" value="ECO:0007669"/>
    <property type="project" value="UniProtKB-SubCell"/>
</dbReference>
<sequence length="149" mass="16652">MGLIRGRERKPAGQIFTASMADIVFLLLVFFIVTYKVEVDRTKMDLPDTWIRSKVPEKAAVISIAPPDDITAPLTVRVSTGEEMSLPVSTTEEVVTFASTEVARDPNKEFIIKADEQVPYEHVDAVLDALKQSKVKNIYLLSEQKTVKD</sequence>
<dbReference type="EMBL" id="JACXWA010000120">
    <property type="protein sequence ID" value="MBD3871179.1"/>
    <property type="molecule type" value="Genomic_DNA"/>
</dbReference>
<keyword evidence="3" id="KW-1003">Cell membrane</keyword>
<keyword evidence="7" id="KW-0813">Transport</keyword>
<dbReference type="Proteomes" id="UP000598633">
    <property type="component" value="Unassembled WGS sequence"/>
</dbReference>
<keyword evidence="7" id="KW-0653">Protein transport</keyword>
<comment type="caution">
    <text evidence="9">The sequence shown here is derived from an EMBL/GenBank/DDBJ whole genome shotgun (WGS) entry which is preliminary data.</text>
</comment>
<comment type="similarity">
    <text evidence="2 7">Belongs to the ExbD/TolR family.</text>
</comment>
<dbReference type="Pfam" id="PF02472">
    <property type="entry name" value="ExbD"/>
    <property type="match status" value="1"/>
</dbReference>
<protein>
    <submittedName>
        <fullName evidence="9">Biopolymer transporter ExbD</fullName>
    </submittedName>
</protein>
<evidence type="ECO:0000313" key="10">
    <source>
        <dbReference type="Proteomes" id="UP000598633"/>
    </source>
</evidence>
<evidence type="ECO:0000256" key="7">
    <source>
        <dbReference type="RuleBase" id="RU003879"/>
    </source>
</evidence>
<evidence type="ECO:0000313" key="9">
    <source>
        <dbReference type="EMBL" id="MBD3871179.1"/>
    </source>
</evidence>
<dbReference type="PANTHER" id="PTHR30558">
    <property type="entry name" value="EXBD MEMBRANE COMPONENT OF PMF-DRIVEN MACROMOLECULE IMPORT SYSTEM"/>
    <property type="match status" value="1"/>
</dbReference>
<dbReference type="GO" id="GO:0022857">
    <property type="term" value="F:transmembrane transporter activity"/>
    <property type="evidence" value="ECO:0007669"/>
    <property type="project" value="InterPro"/>
</dbReference>
<keyword evidence="6 8" id="KW-0472">Membrane</keyword>
<gene>
    <name evidence="9" type="ORF">IFJ97_07465</name>
</gene>
<organism evidence="9 10">
    <name type="scientific">Candidatus Sulfomarinibacter kjeldsenii</name>
    <dbReference type="NCBI Taxonomy" id="2885994"/>
    <lineage>
        <taxon>Bacteria</taxon>
        <taxon>Pseudomonadati</taxon>
        <taxon>Acidobacteriota</taxon>
        <taxon>Thermoanaerobaculia</taxon>
        <taxon>Thermoanaerobaculales</taxon>
        <taxon>Candidatus Sulfomarinibacteraceae</taxon>
        <taxon>Candidatus Sulfomarinibacter</taxon>
    </lineage>
</organism>
<keyword evidence="5 8" id="KW-1133">Transmembrane helix</keyword>
<evidence type="ECO:0000256" key="4">
    <source>
        <dbReference type="ARBA" id="ARBA00022692"/>
    </source>
</evidence>
<evidence type="ECO:0000256" key="2">
    <source>
        <dbReference type="ARBA" id="ARBA00005811"/>
    </source>
</evidence>
<name>A0A8J6Y7P1_9BACT</name>
<evidence type="ECO:0000256" key="1">
    <source>
        <dbReference type="ARBA" id="ARBA00004162"/>
    </source>
</evidence>
<dbReference type="Gene3D" id="3.30.420.270">
    <property type="match status" value="1"/>
</dbReference>
<feature type="transmembrane region" description="Helical" evidence="8">
    <location>
        <begin position="12"/>
        <end position="35"/>
    </location>
</feature>
<evidence type="ECO:0000256" key="8">
    <source>
        <dbReference type="SAM" id="Phobius"/>
    </source>
</evidence>
<dbReference type="GO" id="GO:0015031">
    <property type="term" value="P:protein transport"/>
    <property type="evidence" value="ECO:0007669"/>
    <property type="project" value="UniProtKB-KW"/>
</dbReference>
<dbReference type="PANTHER" id="PTHR30558:SF3">
    <property type="entry name" value="BIOPOLYMER TRANSPORT PROTEIN EXBD-RELATED"/>
    <property type="match status" value="1"/>
</dbReference>
<dbReference type="AlphaFoldDB" id="A0A8J6Y7P1"/>
<reference evidence="9 10" key="1">
    <citation type="submission" date="2020-08" db="EMBL/GenBank/DDBJ databases">
        <title>Acidobacteriota in marine sediments use diverse sulfur dissimilation pathways.</title>
        <authorList>
            <person name="Wasmund K."/>
        </authorList>
    </citation>
    <scope>NUCLEOTIDE SEQUENCE [LARGE SCALE GENOMIC DNA]</scope>
    <source>
        <strain evidence="9">MAG AM3-A</strain>
    </source>
</reference>